<feature type="transmembrane region" description="Helical" evidence="1">
    <location>
        <begin position="100"/>
        <end position="121"/>
    </location>
</feature>
<feature type="transmembrane region" description="Helical" evidence="1">
    <location>
        <begin position="279"/>
        <end position="296"/>
    </location>
</feature>
<feature type="transmembrane region" description="Helical" evidence="1">
    <location>
        <begin position="33"/>
        <end position="50"/>
    </location>
</feature>
<proteinExistence type="predicted"/>
<organism evidence="2 3">
    <name type="scientific">Komagataeibacter saccharivorans</name>
    <dbReference type="NCBI Taxonomy" id="265959"/>
    <lineage>
        <taxon>Bacteria</taxon>
        <taxon>Pseudomonadati</taxon>
        <taxon>Pseudomonadota</taxon>
        <taxon>Alphaproteobacteria</taxon>
        <taxon>Acetobacterales</taxon>
        <taxon>Acetobacteraceae</taxon>
        <taxon>Komagataeibacter</taxon>
    </lineage>
</organism>
<feature type="transmembrane region" description="Helical" evidence="1">
    <location>
        <begin position="156"/>
        <end position="173"/>
    </location>
</feature>
<evidence type="ECO:0000256" key="1">
    <source>
        <dbReference type="SAM" id="Phobius"/>
    </source>
</evidence>
<evidence type="ECO:0000313" key="2">
    <source>
        <dbReference type="EMBL" id="AXY22675.1"/>
    </source>
</evidence>
<keyword evidence="1" id="KW-0472">Membrane</keyword>
<feature type="transmembrane region" description="Helical" evidence="1">
    <location>
        <begin position="302"/>
        <end position="319"/>
    </location>
</feature>
<evidence type="ECO:0000313" key="3">
    <source>
        <dbReference type="Proteomes" id="UP000264120"/>
    </source>
</evidence>
<protein>
    <submittedName>
        <fullName evidence="2">Uncharacterized protein</fullName>
    </submittedName>
</protein>
<feature type="transmembrane region" description="Helical" evidence="1">
    <location>
        <begin position="128"/>
        <end position="150"/>
    </location>
</feature>
<feature type="transmembrane region" description="Helical" evidence="1">
    <location>
        <begin position="331"/>
        <end position="350"/>
    </location>
</feature>
<feature type="transmembrane region" description="Helical" evidence="1">
    <location>
        <begin position="6"/>
        <end position="26"/>
    </location>
</feature>
<keyword evidence="3" id="KW-1185">Reference proteome</keyword>
<dbReference type="KEGG" id="ksc:CD178_01914"/>
<dbReference type="RefSeq" id="WP_118962971.1">
    <property type="nucleotide sequence ID" value="NZ_CP023036.1"/>
</dbReference>
<dbReference type="Proteomes" id="UP000264120">
    <property type="component" value="Chromosome"/>
</dbReference>
<reference evidence="2 3" key="1">
    <citation type="submission" date="2017-08" db="EMBL/GenBank/DDBJ databases">
        <title>Complete genome sequence of Gluconacetobacter saccharivorans CV1 isolated from Fermented Vinegar.</title>
        <authorList>
            <person name="Kim S.-Y."/>
        </authorList>
    </citation>
    <scope>NUCLEOTIDE SEQUENCE [LARGE SCALE GENOMIC DNA]</scope>
    <source>
        <strain evidence="2 3">CV1</strain>
    </source>
</reference>
<gene>
    <name evidence="2" type="ORF">CD178_01914</name>
</gene>
<feature type="transmembrane region" description="Helical" evidence="1">
    <location>
        <begin position="233"/>
        <end position="259"/>
    </location>
</feature>
<feature type="transmembrane region" description="Helical" evidence="1">
    <location>
        <begin position="185"/>
        <end position="204"/>
    </location>
</feature>
<sequence>MTSGLYIALLAGWMALTTTALLGAGASPPLRRLLAVLFLGLCAGVGGVIAPDLPRAIMALCPALALCIHVFRHDASGAVTPFVTSGNAALALAFGRCDLLWVFVGASLILRLAVAHGIRGLDRQGQHLLRSVLGGLMMAQGGLFVLQATWGPLQDQAGAVLLVGGLLMACGFLSRPGTGRTVWNVDALAVLPVLAQAAISWPVLQPVLTFMGLTGLLWNCLPQPGRASVTPDWTAWAVLAAGLSGAASSIPLAASMLVLACLLPDGSSSQIEAERRGTLLFWPPFLPGMALVLVLVAEMGHAVWVAVLAGISLWPMFARQGAPVPVRRAEVPFLLLMGCVVLGMVVRQGMIQP</sequence>
<keyword evidence="1" id="KW-0812">Transmembrane</keyword>
<name>A0A347WCT2_9PROT</name>
<dbReference type="OrthoDB" id="7283410at2"/>
<dbReference type="AlphaFoldDB" id="A0A347WCT2"/>
<dbReference type="EMBL" id="CP023036">
    <property type="protein sequence ID" value="AXY22675.1"/>
    <property type="molecule type" value="Genomic_DNA"/>
</dbReference>
<accession>A0A347WCT2</accession>
<keyword evidence="1" id="KW-1133">Transmembrane helix</keyword>